<dbReference type="Proteomes" id="UP000002220">
    <property type="component" value="Chromosome"/>
</dbReference>
<evidence type="ECO:0000313" key="2">
    <source>
        <dbReference type="Proteomes" id="UP000002220"/>
    </source>
</evidence>
<reference evidence="1 2" key="1">
    <citation type="journal article" date="2010" name="Stand. Genomic Sci.">
        <title>Complete genome sequence of Planctomyces limnophilus type strain (Mu 290).</title>
        <authorList>
            <person name="Labutti K."/>
            <person name="Sikorski J."/>
            <person name="Schneider S."/>
            <person name="Nolan M."/>
            <person name="Lucas S."/>
            <person name="Glavina Del Rio T."/>
            <person name="Tice H."/>
            <person name="Cheng J.F."/>
            <person name="Goodwin L."/>
            <person name="Pitluck S."/>
            <person name="Liolios K."/>
            <person name="Ivanova N."/>
            <person name="Mavromatis K."/>
            <person name="Mikhailova N."/>
            <person name="Pati A."/>
            <person name="Chen A."/>
            <person name="Palaniappan K."/>
            <person name="Land M."/>
            <person name="Hauser L."/>
            <person name="Chang Y.J."/>
            <person name="Jeffries C.D."/>
            <person name="Tindall B.J."/>
            <person name="Rohde M."/>
            <person name="Goker M."/>
            <person name="Woyke T."/>
            <person name="Bristow J."/>
            <person name="Eisen J.A."/>
            <person name="Markowitz V."/>
            <person name="Hugenholtz P."/>
            <person name="Kyrpides N.C."/>
            <person name="Klenk H.P."/>
            <person name="Lapidus A."/>
        </authorList>
    </citation>
    <scope>NUCLEOTIDE SEQUENCE [LARGE SCALE GENOMIC DNA]</scope>
    <source>
        <strain evidence="2">ATCC 43296 / DSM 3776 / IFAM 1008 / Mu 290</strain>
    </source>
</reference>
<dbReference type="KEGG" id="plm:Plim_3558"/>
<proteinExistence type="predicted"/>
<name>D5SVL1_PLAL2</name>
<accession>D5SVL1</accession>
<gene>
    <name evidence="1" type="ordered locus">Plim_3558</name>
</gene>
<dbReference type="AlphaFoldDB" id="D5SVL1"/>
<evidence type="ECO:0000313" key="1">
    <source>
        <dbReference type="EMBL" id="ADG69371.1"/>
    </source>
</evidence>
<organism evidence="1 2">
    <name type="scientific">Planctopirus limnophila (strain ATCC 43296 / DSM 3776 / IFAM 1008 / Mu 290)</name>
    <name type="common">Planctomyces limnophilus</name>
    <dbReference type="NCBI Taxonomy" id="521674"/>
    <lineage>
        <taxon>Bacteria</taxon>
        <taxon>Pseudomonadati</taxon>
        <taxon>Planctomycetota</taxon>
        <taxon>Planctomycetia</taxon>
        <taxon>Planctomycetales</taxon>
        <taxon>Planctomycetaceae</taxon>
        <taxon>Planctopirus</taxon>
    </lineage>
</organism>
<dbReference type="EMBL" id="CP001744">
    <property type="protein sequence ID" value="ADG69371.1"/>
    <property type="molecule type" value="Genomic_DNA"/>
</dbReference>
<dbReference type="HOGENOM" id="CLU_3203310_0_0_0"/>
<sequence>MGHETLILIFLENFAASREDEFSFDRFARRREGCEGNQEAKFGDR</sequence>
<keyword evidence="2" id="KW-1185">Reference proteome</keyword>
<protein>
    <submittedName>
        <fullName evidence="1">Uncharacterized protein</fullName>
    </submittedName>
</protein>